<evidence type="ECO:0000313" key="2">
    <source>
        <dbReference type="Proteomes" id="UP000237000"/>
    </source>
</evidence>
<dbReference type="InParanoid" id="A0A2P5CM96"/>
<dbReference type="OrthoDB" id="10489286at2759"/>
<proteinExistence type="predicted"/>
<name>A0A2P5CM96_TREOI</name>
<dbReference type="AlphaFoldDB" id="A0A2P5CM96"/>
<sequence length="119" mass="13123">VENMFFVEDWSHSMIGIRVKVEIVRVRDPNSICPSPKASRCDICDIFVIGRNFEICDRSGGIGPIGPIPKPTTDLVGGAGAEPPGYGPVLLGRFFRTVFIRTHMYFRVLGILYILGLAV</sequence>
<dbReference type="EMBL" id="JXTC01000350">
    <property type="protein sequence ID" value="PON62146.1"/>
    <property type="molecule type" value="Genomic_DNA"/>
</dbReference>
<keyword evidence="2" id="KW-1185">Reference proteome</keyword>
<comment type="caution">
    <text evidence="1">The sequence shown here is derived from an EMBL/GenBank/DDBJ whole genome shotgun (WGS) entry which is preliminary data.</text>
</comment>
<protein>
    <submittedName>
        <fullName evidence="1">Uncharacterized protein</fullName>
    </submittedName>
</protein>
<accession>A0A2P5CM96</accession>
<dbReference type="Proteomes" id="UP000237000">
    <property type="component" value="Unassembled WGS sequence"/>
</dbReference>
<evidence type="ECO:0000313" key="1">
    <source>
        <dbReference type="EMBL" id="PON62146.1"/>
    </source>
</evidence>
<feature type="non-terminal residue" evidence="1">
    <location>
        <position position="1"/>
    </location>
</feature>
<organism evidence="1 2">
    <name type="scientific">Trema orientale</name>
    <name type="common">Charcoal tree</name>
    <name type="synonym">Celtis orientalis</name>
    <dbReference type="NCBI Taxonomy" id="63057"/>
    <lineage>
        <taxon>Eukaryota</taxon>
        <taxon>Viridiplantae</taxon>
        <taxon>Streptophyta</taxon>
        <taxon>Embryophyta</taxon>
        <taxon>Tracheophyta</taxon>
        <taxon>Spermatophyta</taxon>
        <taxon>Magnoliopsida</taxon>
        <taxon>eudicotyledons</taxon>
        <taxon>Gunneridae</taxon>
        <taxon>Pentapetalae</taxon>
        <taxon>rosids</taxon>
        <taxon>fabids</taxon>
        <taxon>Rosales</taxon>
        <taxon>Cannabaceae</taxon>
        <taxon>Trema</taxon>
    </lineage>
</organism>
<reference evidence="2" key="1">
    <citation type="submission" date="2016-06" db="EMBL/GenBank/DDBJ databases">
        <title>Parallel loss of symbiosis genes in relatives of nitrogen-fixing non-legume Parasponia.</title>
        <authorList>
            <person name="Van Velzen R."/>
            <person name="Holmer R."/>
            <person name="Bu F."/>
            <person name="Rutten L."/>
            <person name="Van Zeijl A."/>
            <person name="Liu W."/>
            <person name="Santuari L."/>
            <person name="Cao Q."/>
            <person name="Sharma T."/>
            <person name="Shen D."/>
            <person name="Roswanjaya Y."/>
            <person name="Wardhani T."/>
            <person name="Kalhor M.S."/>
            <person name="Jansen J."/>
            <person name="Van den Hoogen J."/>
            <person name="Gungor B."/>
            <person name="Hartog M."/>
            <person name="Hontelez J."/>
            <person name="Verver J."/>
            <person name="Yang W.-C."/>
            <person name="Schijlen E."/>
            <person name="Repin R."/>
            <person name="Schilthuizen M."/>
            <person name="Schranz E."/>
            <person name="Heidstra R."/>
            <person name="Miyata K."/>
            <person name="Fedorova E."/>
            <person name="Kohlen W."/>
            <person name="Bisseling T."/>
            <person name="Smit S."/>
            <person name="Geurts R."/>
        </authorList>
    </citation>
    <scope>NUCLEOTIDE SEQUENCE [LARGE SCALE GENOMIC DNA]</scope>
    <source>
        <strain evidence="2">cv. RG33-2</strain>
    </source>
</reference>
<gene>
    <name evidence="1" type="ORF">TorRG33x02_280300</name>
</gene>